<dbReference type="Pfam" id="PF23727">
    <property type="entry name" value="Beta-prop_FAM234A_B"/>
    <property type="match status" value="1"/>
</dbReference>
<evidence type="ECO:0000256" key="1">
    <source>
        <dbReference type="ARBA" id="ARBA00004167"/>
    </source>
</evidence>
<evidence type="ECO:0000313" key="8">
    <source>
        <dbReference type="Proteomes" id="UP000076420"/>
    </source>
</evidence>
<dbReference type="VEuPathDB" id="VectorBase:BGLB019433"/>
<dbReference type="RefSeq" id="XP_013072729.2">
    <property type="nucleotide sequence ID" value="XM_013217275.2"/>
</dbReference>
<feature type="domain" description="FAM234A/B beta-propeller" evidence="6">
    <location>
        <begin position="115"/>
        <end position="506"/>
    </location>
</feature>
<evidence type="ECO:0000256" key="4">
    <source>
        <dbReference type="ARBA" id="ARBA00023136"/>
    </source>
</evidence>
<reference evidence="7" key="1">
    <citation type="submission" date="2020-05" db="UniProtKB">
        <authorList>
            <consortium name="EnsemblMetazoa"/>
        </authorList>
    </citation>
    <scope>IDENTIFICATION</scope>
    <source>
        <strain evidence="7">BB02</strain>
    </source>
</reference>
<dbReference type="KEGG" id="bgt:106059607"/>
<dbReference type="EnsemblMetazoa" id="BGLB019433-RA">
    <property type="protein sequence ID" value="BGLB019433-PA"/>
    <property type="gene ID" value="BGLB019433"/>
</dbReference>
<name>A0A2C9KGK7_BIOGL</name>
<evidence type="ECO:0000313" key="7">
    <source>
        <dbReference type="EnsemblMetazoa" id="BGLB019433-PB"/>
    </source>
</evidence>
<evidence type="ECO:0000256" key="2">
    <source>
        <dbReference type="ARBA" id="ARBA00022692"/>
    </source>
</evidence>
<sequence length="734" mass="81813">MNSLLNIKYQPLSQSTLSDDEDEGFSDNILYDSRLVNGPKMDRRNVFELEKLGQPRIKSPPNVHFQGRGRRTVVIIAVLIVIVLGVAAAVVFPIINHLFNHGLVIDVTGKPSVDWRRVFNNTWTESSLRLVDVDQDNLDDIIIGVGDKHFINHDTDLTMAQFCQSKGQSYPCGGLVMALRGYDGQDIWKSSTRSFTLDTFCGDIDVNKDGLADCIITGRHSTCQAVERRSGDLLWRVDPERAQWSNHFLPQWNVYRGPSVQDLDLDGVQDFIVLHSKDRNLEFWEHTSTSAGRLIIVSGKTGVPIGKGYFEIPPMTESYMTPVGYSTPSGEVYILYGTGSKQTKGHLMAISLASLYQKVTGLLLSTADDSWLSSFNMADGEATLFSGETKGLTVPPLLVDVNTDGVVDILVVTADANIALLNGKTLQVVWKKTFSDMEISSSPTPGHYNLDGTVDVLVHLNEVGKENSHNAKTLILNGVDGTELWSYQGEQIHNSSGLSLRTVSKYQDVFLVKLGAKRTRPLKKIQFFDGEETKALPMNSSQTEDFRNMCDEILQRVSKESVLCEHDLDFLTQTVVLFDQRSAEQPLRLVEEKAFSYHYRLQHKPGDFHCHDLTERHKDKIDMCTVLMPSSLTGGIGDVDGDRSLDYIHVSQMLGVNRSDTMNITGEISNVVISKYNIKASLDKHIVFDTSSGHVQLSSDDSSQQAFQFLPSSSQLWTQYLGTQGNSKYILPDR</sequence>
<comment type="subcellular location">
    <subcellularLocation>
        <location evidence="1">Membrane</location>
        <topology evidence="1">Single-pass membrane protein</topology>
    </subcellularLocation>
</comment>
<dbReference type="PANTHER" id="PTHR21419:SF30">
    <property type="entry name" value="IG-LIKE DOMAIN-CONTAINING PROTEIN"/>
    <property type="match status" value="1"/>
</dbReference>
<dbReference type="VEuPathDB" id="VectorBase:BGLAX_039120"/>
<dbReference type="GO" id="GO:0016020">
    <property type="term" value="C:membrane"/>
    <property type="evidence" value="ECO:0007669"/>
    <property type="project" value="UniProtKB-SubCell"/>
</dbReference>
<dbReference type="InterPro" id="IPR045232">
    <property type="entry name" value="FAM234"/>
</dbReference>
<evidence type="ECO:0000256" key="5">
    <source>
        <dbReference type="SAM" id="Phobius"/>
    </source>
</evidence>
<protein>
    <recommendedName>
        <fullName evidence="6">FAM234A/B beta-propeller domain-containing protein</fullName>
    </recommendedName>
</protein>
<dbReference type="InterPro" id="IPR055409">
    <property type="entry name" value="Beta-prop_FAM234A_B"/>
</dbReference>
<evidence type="ECO:0000256" key="3">
    <source>
        <dbReference type="ARBA" id="ARBA00022989"/>
    </source>
</evidence>
<dbReference type="AlphaFoldDB" id="A0A2C9KGK7"/>
<feature type="transmembrane region" description="Helical" evidence="5">
    <location>
        <begin position="73"/>
        <end position="95"/>
    </location>
</feature>
<keyword evidence="3 5" id="KW-1133">Transmembrane helix</keyword>
<accession>A0A2C9KGK7</accession>
<dbReference type="STRING" id="6526.A0A2C9KGK7"/>
<keyword evidence="4 5" id="KW-0472">Membrane</keyword>
<dbReference type="SUPFAM" id="SSF69318">
    <property type="entry name" value="Integrin alpha N-terminal domain"/>
    <property type="match status" value="2"/>
</dbReference>
<dbReference type="EnsemblMetazoa" id="BGLB019433-RB">
    <property type="protein sequence ID" value="BGLB019433-PB"/>
    <property type="gene ID" value="BGLB019433"/>
</dbReference>
<dbReference type="PANTHER" id="PTHR21419">
    <property type="match status" value="1"/>
</dbReference>
<dbReference type="Proteomes" id="UP000076420">
    <property type="component" value="Unassembled WGS sequence"/>
</dbReference>
<proteinExistence type="predicted"/>
<evidence type="ECO:0000259" key="6">
    <source>
        <dbReference type="Pfam" id="PF23727"/>
    </source>
</evidence>
<dbReference type="InterPro" id="IPR028994">
    <property type="entry name" value="Integrin_alpha_N"/>
</dbReference>
<keyword evidence="2 5" id="KW-0812">Transmembrane</keyword>
<organism evidence="7 8">
    <name type="scientific">Biomphalaria glabrata</name>
    <name type="common">Bloodfluke planorb</name>
    <name type="synonym">Freshwater snail</name>
    <dbReference type="NCBI Taxonomy" id="6526"/>
    <lineage>
        <taxon>Eukaryota</taxon>
        <taxon>Metazoa</taxon>
        <taxon>Spiralia</taxon>
        <taxon>Lophotrochozoa</taxon>
        <taxon>Mollusca</taxon>
        <taxon>Gastropoda</taxon>
        <taxon>Heterobranchia</taxon>
        <taxon>Euthyneura</taxon>
        <taxon>Panpulmonata</taxon>
        <taxon>Hygrophila</taxon>
        <taxon>Lymnaeoidea</taxon>
        <taxon>Planorbidae</taxon>
        <taxon>Biomphalaria</taxon>
    </lineage>
</organism>
<gene>
    <name evidence="7" type="primary">106059607</name>
</gene>
<dbReference type="OrthoDB" id="567787at2759"/>